<evidence type="ECO:0000259" key="4">
    <source>
        <dbReference type="Pfam" id="PF10145"/>
    </source>
</evidence>
<accession>W6M823</accession>
<dbReference type="Pfam" id="PF10145">
    <property type="entry name" value="PhageMin_Tail"/>
    <property type="match status" value="1"/>
</dbReference>
<dbReference type="EMBL" id="CBTJ020000101">
    <property type="protein sequence ID" value="CDI04096.1"/>
    <property type="molecule type" value="Genomic_DNA"/>
</dbReference>
<evidence type="ECO:0000256" key="1">
    <source>
        <dbReference type="ARBA" id="ARBA00023054"/>
    </source>
</evidence>
<evidence type="ECO:0000256" key="3">
    <source>
        <dbReference type="SAM" id="MobiDB-lite"/>
    </source>
</evidence>
<proteinExistence type="predicted"/>
<dbReference type="NCBIfam" id="TIGR01760">
    <property type="entry name" value="tape_meas_TP901"/>
    <property type="match status" value="1"/>
</dbReference>
<dbReference type="OrthoDB" id="6132256at2"/>
<dbReference type="STRING" id="1400863.BN873_890002"/>
<dbReference type="PANTHER" id="PTHR32083">
    <property type="entry name" value="CILIA AND FLAGELLA-ASSOCIATED PROTEIN 58-RELATED"/>
    <property type="match status" value="1"/>
</dbReference>
<dbReference type="Proteomes" id="UP000035760">
    <property type="component" value="Unassembled WGS sequence"/>
</dbReference>
<feature type="coiled-coil region" evidence="2">
    <location>
        <begin position="1180"/>
        <end position="1221"/>
    </location>
</feature>
<dbReference type="InterPro" id="IPR010090">
    <property type="entry name" value="Phage_tape_meas"/>
</dbReference>
<feature type="compositionally biased region" description="Low complexity" evidence="3">
    <location>
        <begin position="990"/>
        <end position="1005"/>
    </location>
</feature>
<comment type="caution">
    <text evidence="5">The sequence shown here is derived from an EMBL/GenBank/DDBJ whole genome shotgun (WGS) entry which is preliminary data.</text>
</comment>
<dbReference type="GO" id="GO:0005856">
    <property type="term" value="C:cytoskeleton"/>
    <property type="evidence" value="ECO:0007669"/>
    <property type="project" value="TreeGrafter"/>
</dbReference>
<feature type="compositionally biased region" description="Low complexity" evidence="3">
    <location>
        <begin position="1291"/>
        <end position="1300"/>
    </location>
</feature>
<evidence type="ECO:0000313" key="5">
    <source>
        <dbReference type="EMBL" id="CDI04096.1"/>
    </source>
</evidence>
<reference evidence="5" key="1">
    <citation type="submission" date="2013-07" db="EMBL/GenBank/DDBJ databases">
        <authorList>
            <person name="McIlroy S."/>
        </authorList>
    </citation>
    <scope>NUCLEOTIDE SEQUENCE [LARGE SCALE GENOMIC DNA]</scope>
    <source>
        <strain evidence="5">Run_A_D11</strain>
    </source>
</reference>
<feature type="compositionally biased region" description="Basic and acidic residues" evidence="3">
    <location>
        <begin position="1276"/>
        <end position="1289"/>
    </location>
</feature>
<feature type="domain" description="Phage tail tape measure protein" evidence="4">
    <location>
        <begin position="121"/>
        <end position="315"/>
    </location>
</feature>
<keyword evidence="1 2" id="KW-0175">Coiled coil</keyword>
<feature type="region of interest" description="Disordered" evidence="3">
    <location>
        <begin position="1276"/>
        <end position="1311"/>
    </location>
</feature>
<feature type="compositionally biased region" description="Polar residues" evidence="3">
    <location>
        <begin position="1301"/>
        <end position="1311"/>
    </location>
</feature>
<keyword evidence="6" id="KW-1185">Reference proteome</keyword>
<feature type="region of interest" description="Disordered" evidence="3">
    <location>
        <begin position="989"/>
        <end position="1015"/>
    </location>
</feature>
<dbReference type="RefSeq" id="WP_048675816.1">
    <property type="nucleotide sequence ID" value="NZ_CBTJ020000101.1"/>
</dbReference>
<organism evidence="5 6">
    <name type="scientific">Candidatus Competibacter denitrificans Run_A_D11</name>
    <dbReference type="NCBI Taxonomy" id="1400863"/>
    <lineage>
        <taxon>Bacteria</taxon>
        <taxon>Pseudomonadati</taxon>
        <taxon>Pseudomonadota</taxon>
        <taxon>Gammaproteobacteria</taxon>
        <taxon>Candidatus Competibacteraceae</taxon>
        <taxon>Candidatus Competibacter</taxon>
    </lineage>
</organism>
<feature type="coiled-coil region" evidence="2">
    <location>
        <begin position="662"/>
        <end position="704"/>
    </location>
</feature>
<name>W6M823_9GAMM</name>
<sequence>MAANDLLLQLVIKAVDLATKDIDGVHDKLETLKKALTGNEFDRSAEGMQAFGQAVKDSTEPLAAAAKNTLALSAAVTGVASYLAGNAYKSAKEYESALADLAKVLDGGKEEAKAYGEELNKLALKYGQNGQELVAAMANFVQAGYDAKSAFDLVEQSVKLKIAGDIEAAQSSEYLISILKGFKAPASEAASTVDLLNEVSNKYATDVKQLAIGMAGISPIAKQMGFSMSETAGMLTPIIEVYGSGSEAADALKTGLLRLQDTADPVVAALGSIGVSQLDLNGKLRSGKDIFLDVAKAMTGLDDAQKQFVTAQLVGIDQAGRMSQVFSNLSGYLGATDAALNSTGSALKEVESRLDTAEAKGKRAEESFRQLSVTLGNTFKPQIAGVIGATGDLAAAFDKAVKSGDLAPLLNVIKPQIAAVENLFSAMAANLDQALDGVDWTPLVDGIKAFSGEFGQAVAALTDGMDLTTVEGLRNLLQALINMMGNFSQYVAGVVDGLKPFMASLNALFGAISTNLPTFSNLAGQITGLATSANQVIPVITSLGSGIFGAIGSVVDLTLKIGLFVGGLKLLSAVGIPVGEVLGGLAARFLALNPAVAGLLSSLAGLPGLVAGLTAAAGGLGYALGTVVNKTVEWVSGGQSIGTMLYDLVHGSDDAEKSINRVATAEERAAAAANIKAAAERAKREEEEKSLANAKALADASTDKSAKSAEEAAAIERLKARYTELGLVWTPLSAELASTNRQMMEHKVATLELGTALDKVGVDASVMSNRMTQAGEGMLKTLNGIANNAQASGKEVNAAILKMIPKMETQAELTALRSKIEQFGREGKLSFEQVAAALELVQGRSSELARDPALEQIVNKAEKAAQKAKDYTSALEDVAEAQLDGIRAERDRATALGATALAQQKAVELAKAEAEWAKIVAAAKQIEIAAEQALLQAKIEQLKSGGLQTEADKQQYAGLQLQNAALGLQADAVKKSAEAKDLAAKQAGLTTQATQQSTEATQADTVAQEQNNQAKDDGMSMTKLMNAALDGARERTKALSEATGVLFEKYFLGMNQMEPTAFSAATEVIRIGLDKVKDKHAEVRAEIVKAGAASDEASNKILFGANSIIRFFAYVEKAEADAKQAYYTQKLAAEELIDSLGNIEQTGAASFGSMGAAMHTVNVTAQTTIDSLNLLNDEDLSNLNSALDRAKQKLQELQDEANAARDRLSELNAELAREQGDTDTADQLELELAKRQALAEVEANLAKARAANNRDLIALYEAQLAKEQQLYDLKEKNLKRDQEEARSSNRTETTTHTTITSGSAGVSSPTINVNVNASNARLLDSRFKEELARDLKPIFDDLHRRLQ</sequence>
<evidence type="ECO:0000256" key="2">
    <source>
        <dbReference type="SAM" id="Coils"/>
    </source>
</evidence>
<evidence type="ECO:0000313" key="6">
    <source>
        <dbReference type="Proteomes" id="UP000035760"/>
    </source>
</evidence>
<protein>
    <recommendedName>
        <fullName evidence="4">Phage tail tape measure protein domain-containing protein</fullName>
    </recommendedName>
</protein>
<reference evidence="5" key="2">
    <citation type="submission" date="2014-03" db="EMBL/GenBank/DDBJ databases">
        <title>Candidatus Competibacter-lineage genomes retrieved from metagenomes reveal functional metabolic diversity.</title>
        <authorList>
            <person name="McIlroy S.J."/>
            <person name="Albertsen M."/>
            <person name="Andresen E.K."/>
            <person name="Saunders A.M."/>
            <person name="Kristiansen R."/>
            <person name="Stokholm-Bjerregaard M."/>
            <person name="Nielsen K.L."/>
            <person name="Nielsen P.H."/>
        </authorList>
    </citation>
    <scope>NUCLEOTIDE SEQUENCE</scope>
    <source>
        <strain evidence="5">Run_A_D11</strain>
    </source>
</reference>
<gene>
    <name evidence="5" type="ORF">BN873_890002</name>
</gene>
<feature type="coiled-coil region" evidence="2">
    <location>
        <begin position="340"/>
        <end position="367"/>
    </location>
</feature>
<dbReference type="PANTHER" id="PTHR32083:SF48">
    <property type="entry name" value="TRANS-GOLGI NETWORK-LOCALIZED SYP41-INTERACTING PROTEIN 1"/>
    <property type="match status" value="1"/>
</dbReference>
<feature type="coiled-coil region" evidence="2">
    <location>
        <begin position="854"/>
        <end position="881"/>
    </location>
</feature>